<evidence type="ECO:0000313" key="1">
    <source>
        <dbReference type="EMBL" id="KAF6418794.1"/>
    </source>
</evidence>
<dbReference type="AlphaFoldDB" id="A0A7J8D6B0"/>
<gene>
    <name evidence="1" type="ORF">HJG63_008816</name>
</gene>
<accession>A0A7J8D6B0</accession>
<organism evidence="1 2">
    <name type="scientific">Rousettus aegyptiacus</name>
    <name type="common">Egyptian fruit bat</name>
    <name type="synonym">Pteropus aegyptiacus</name>
    <dbReference type="NCBI Taxonomy" id="9407"/>
    <lineage>
        <taxon>Eukaryota</taxon>
        <taxon>Metazoa</taxon>
        <taxon>Chordata</taxon>
        <taxon>Craniata</taxon>
        <taxon>Vertebrata</taxon>
        <taxon>Euteleostomi</taxon>
        <taxon>Mammalia</taxon>
        <taxon>Eutheria</taxon>
        <taxon>Laurasiatheria</taxon>
        <taxon>Chiroptera</taxon>
        <taxon>Yinpterochiroptera</taxon>
        <taxon>Pteropodoidea</taxon>
        <taxon>Pteropodidae</taxon>
        <taxon>Rousettinae</taxon>
        <taxon>Rousettus</taxon>
    </lineage>
</organism>
<reference evidence="1 2" key="1">
    <citation type="journal article" date="2020" name="Nature">
        <title>Six reference-quality genomes reveal evolution of bat adaptations.</title>
        <authorList>
            <person name="Jebb D."/>
            <person name="Huang Z."/>
            <person name="Pippel M."/>
            <person name="Hughes G.M."/>
            <person name="Lavrichenko K."/>
            <person name="Devanna P."/>
            <person name="Winkler S."/>
            <person name="Jermiin L.S."/>
            <person name="Skirmuntt E.C."/>
            <person name="Katzourakis A."/>
            <person name="Burkitt-Gray L."/>
            <person name="Ray D.A."/>
            <person name="Sullivan K.A.M."/>
            <person name="Roscito J.G."/>
            <person name="Kirilenko B.M."/>
            <person name="Davalos L.M."/>
            <person name="Corthals A.P."/>
            <person name="Power M.L."/>
            <person name="Jones G."/>
            <person name="Ransome R.D."/>
            <person name="Dechmann D.K.N."/>
            <person name="Locatelli A.G."/>
            <person name="Puechmaille S.J."/>
            <person name="Fedrigo O."/>
            <person name="Jarvis E.D."/>
            <person name="Hiller M."/>
            <person name="Vernes S.C."/>
            <person name="Myers E.W."/>
            <person name="Teeling E.C."/>
        </authorList>
    </citation>
    <scope>NUCLEOTIDE SEQUENCE [LARGE SCALE GENOMIC DNA]</scope>
    <source>
        <strain evidence="1">MRouAeg1</strain>
        <tissue evidence="1">Muscle</tissue>
    </source>
</reference>
<proteinExistence type="predicted"/>
<protein>
    <submittedName>
        <fullName evidence="1">Uncharacterized protein</fullName>
    </submittedName>
</protein>
<dbReference type="Proteomes" id="UP000593571">
    <property type="component" value="Unassembled WGS sequence"/>
</dbReference>
<comment type="caution">
    <text evidence="1">The sequence shown here is derived from an EMBL/GenBank/DDBJ whole genome shotgun (WGS) entry which is preliminary data.</text>
</comment>
<sequence>MRSLTRERGAPRTPIAGRRARSFCKGEEGTLSLLLSALPCMLQISRAQQNRESRERWWPRRVKMPEQPCIPWRGLTGGCAGVDSTRGHRVHHEAVFHGSTPPTEARSLPWGPATSITAQARGGAPADNRTSWYGAGLYWPWASSRGPQPLGHGLALPRGLLGTGPHSRR</sequence>
<name>A0A7J8D6B0_ROUAE</name>
<evidence type="ECO:0000313" key="2">
    <source>
        <dbReference type="Proteomes" id="UP000593571"/>
    </source>
</evidence>
<keyword evidence="2" id="KW-1185">Reference proteome</keyword>
<dbReference type="EMBL" id="JACASE010000013">
    <property type="protein sequence ID" value="KAF6418794.1"/>
    <property type="molecule type" value="Genomic_DNA"/>
</dbReference>